<evidence type="ECO:0000256" key="4">
    <source>
        <dbReference type="ARBA" id="ARBA00023163"/>
    </source>
</evidence>
<dbReference type="GO" id="GO:0003677">
    <property type="term" value="F:DNA binding"/>
    <property type="evidence" value="ECO:0007669"/>
    <property type="project" value="UniProtKB-KW"/>
</dbReference>
<dbReference type="AlphaFoldDB" id="A0A8T3BGT6"/>
<dbReference type="Pfam" id="PF00249">
    <property type="entry name" value="Myb_DNA-binding"/>
    <property type="match status" value="2"/>
</dbReference>
<keyword evidence="10" id="KW-1185">Reference proteome</keyword>
<comment type="subcellular location">
    <subcellularLocation>
        <location evidence="1">Nucleus</location>
    </subcellularLocation>
</comment>
<dbReference type="OrthoDB" id="735895at2759"/>
<reference evidence="9" key="1">
    <citation type="journal article" date="2022" name="Front. Genet.">
        <title>Chromosome-Scale Assembly of the Dendrobium nobile Genome Provides Insights Into the Molecular Mechanism of the Biosynthesis of the Medicinal Active Ingredient of Dendrobium.</title>
        <authorList>
            <person name="Xu Q."/>
            <person name="Niu S.-C."/>
            <person name="Li K.-L."/>
            <person name="Zheng P.-J."/>
            <person name="Zhang X.-J."/>
            <person name="Jia Y."/>
            <person name="Liu Y."/>
            <person name="Niu Y.-X."/>
            <person name="Yu L.-H."/>
            <person name="Chen D.-F."/>
            <person name="Zhang G.-Q."/>
        </authorList>
    </citation>
    <scope>NUCLEOTIDE SEQUENCE</scope>
    <source>
        <tissue evidence="9">Leaf</tissue>
    </source>
</reference>
<accession>A0A8T3BGT6</accession>
<dbReference type="PROSITE" id="PS51294">
    <property type="entry name" value="HTH_MYB"/>
    <property type="match status" value="2"/>
</dbReference>
<feature type="compositionally biased region" description="Polar residues" evidence="6">
    <location>
        <begin position="282"/>
        <end position="295"/>
    </location>
</feature>
<feature type="domain" description="Myb-like" evidence="7">
    <location>
        <begin position="121"/>
        <end position="173"/>
    </location>
</feature>
<evidence type="ECO:0000259" key="7">
    <source>
        <dbReference type="PROSITE" id="PS50090"/>
    </source>
</evidence>
<evidence type="ECO:0000256" key="5">
    <source>
        <dbReference type="ARBA" id="ARBA00023242"/>
    </source>
</evidence>
<dbReference type="CDD" id="cd00167">
    <property type="entry name" value="SANT"/>
    <property type="match status" value="1"/>
</dbReference>
<keyword evidence="2" id="KW-0805">Transcription regulation</keyword>
<keyword evidence="3" id="KW-0238">DNA-binding</keyword>
<dbReference type="SMR" id="A0A8T3BGT6"/>
<dbReference type="PANTHER" id="PTHR47999:SF6">
    <property type="entry name" value="MYB-RELATED PROTEIN P"/>
    <property type="match status" value="1"/>
</dbReference>
<keyword evidence="4" id="KW-0804">Transcription</keyword>
<protein>
    <submittedName>
        <fullName evidence="9">Uncharacterized protein</fullName>
    </submittedName>
</protein>
<proteinExistence type="predicted"/>
<dbReference type="Proteomes" id="UP000829196">
    <property type="component" value="Unassembled WGS sequence"/>
</dbReference>
<dbReference type="InterPro" id="IPR015495">
    <property type="entry name" value="Myb_TF_plants"/>
</dbReference>
<dbReference type="InterPro" id="IPR001005">
    <property type="entry name" value="SANT/Myb"/>
</dbReference>
<feature type="domain" description="HTH myb-type" evidence="8">
    <location>
        <begin position="121"/>
        <end position="173"/>
    </location>
</feature>
<gene>
    <name evidence="9" type="ORF">KFK09_012263</name>
</gene>
<dbReference type="EMBL" id="JAGYWB010000009">
    <property type="protein sequence ID" value="KAI0511633.1"/>
    <property type="molecule type" value="Genomic_DNA"/>
</dbReference>
<evidence type="ECO:0000259" key="8">
    <source>
        <dbReference type="PROSITE" id="PS51294"/>
    </source>
</evidence>
<evidence type="ECO:0000313" key="9">
    <source>
        <dbReference type="EMBL" id="KAI0511633.1"/>
    </source>
</evidence>
<dbReference type="SMART" id="SM00717">
    <property type="entry name" value="SANT"/>
    <property type="match status" value="2"/>
</dbReference>
<name>A0A8T3BGT6_DENNO</name>
<feature type="domain" description="Myb-like" evidence="7">
    <location>
        <begin position="174"/>
        <end position="224"/>
    </location>
</feature>
<sequence>MFGHRRFKWIYRMPRFGRNTNWLNEQAAFQPTWLNRDGETRGEPHSVNGEATLAFSDVIEHVVQAPPLVRAPLALFIFPPAFSSADSLVLATSRLSSFLSSAFTSSLCIRRKMVRAPCCDKKGLKRGRWTVEEDEILVNYIAENGEGSWRSLPKNAGLLRCGKSCRLRWINYLRSDLKRGSISKEEEEIIIKLHSSIGNRWSVIAAQLPGRTDNEIKNYWNSHLSRRIHCFRRHGDSETFIYDIGKIPSPGKRRGGRTSRAAMMKNSILKVSAGSIRKDQNNQDPKQSMNNTDNNLCIASSSSALTEKENSSSTFDFDFDFEEVLGPNGDIDEMSIEENEIIESRSDGPCAAQKEVELAMEGKESGTVMTEMEKMLKWDLESLEAKLWEEDGSDMWPWFYDVSGNSSFDEESLCSWLLA</sequence>
<keyword evidence="5" id="KW-0539">Nucleus</keyword>
<dbReference type="InterPro" id="IPR017930">
    <property type="entry name" value="Myb_dom"/>
</dbReference>
<dbReference type="PROSITE" id="PS50090">
    <property type="entry name" value="MYB_LIKE"/>
    <property type="match status" value="2"/>
</dbReference>
<comment type="caution">
    <text evidence="9">The sequence shown here is derived from an EMBL/GenBank/DDBJ whole genome shotgun (WGS) entry which is preliminary data.</text>
</comment>
<evidence type="ECO:0000256" key="6">
    <source>
        <dbReference type="SAM" id="MobiDB-lite"/>
    </source>
</evidence>
<dbReference type="InterPro" id="IPR009057">
    <property type="entry name" value="Homeodomain-like_sf"/>
</dbReference>
<evidence type="ECO:0000313" key="10">
    <source>
        <dbReference type="Proteomes" id="UP000829196"/>
    </source>
</evidence>
<evidence type="ECO:0000256" key="3">
    <source>
        <dbReference type="ARBA" id="ARBA00023125"/>
    </source>
</evidence>
<dbReference type="GO" id="GO:0005634">
    <property type="term" value="C:nucleus"/>
    <property type="evidence" value="ECO:0007669"/>
    <property type="project" value="UniProtKB-SubCell"/>
</dbReference>
<organism evidence="9 10">
    <name type="scientific">Dendrobium nobile</name>
    <name type="common">Orchid</name>
    <dbReference type="NCBI Taxonomy" id="94219"/>
    <lineage>
        <taxon>Eukaryota</taxon>
        <taxon>Viridiplantae</taxon>
        <taxon>Streptophyta</taxon>
        <taxon>Embryophyta</taxon>
        <taxon>Tracheophyta</taxon>
        <taxon>Spermatophyta</taxon>
        <taxon>Magnoliopsida</taxon>
        <taxon>Liliopsida</taxon>
        <taxon>Asparagales</taxon>
        <taxon>Orchidaceae</taxon>
        <taxon>Epidendroideae</taxon>
        <taxon>Malaxideae</taxon>
        <taxon>Dendrobiinae</taxon>
        <taxon>Dendrobium</taxon>
    </lineage>
</organism>
<evidence type="ECO:0000256" key="1">
    <source>
        <dbReference type="ARBA" id="ARBA00004123"/>
    </source>
</evidence>
<dbReference type="Gene3D" id="1.10.10.60">
    <property type="entry name" value="Homeodomain-like"/>
    <property type="match status" value="2"/>
</dbReference>
<feature type="region of interest" description="Disordered" evidence="6">
    <location>
        <begin position="272"/>
        <end position="295"/>
    </location>
</feature>
<feature type="domain" description="HTH myb-type" evidence="8">
    <location>
        <begin position="174"/>
        <end position="228"/>
    </location>
</feature>
<dbReference type="PANTHER" id="PTHR47999">
    <property type="entry name" value="TRANSCRIPTION FACTOR MYB8-RELATED-RELATED"/>
    <property type="match status" value="1"/>
</dbReference>
<dbReference type="FunFam" id="1.10.10.60:FF:000121">
    <property type="entry name" value="Myb transcription factor"/>
    <property type="match status" value="1"/>
</dbReference>
<dbReference type="SUPFAM" id="SSF46689">
    <property type="entry name" value="Homeodomain-like"/>
    <property type="match status" value="1"/>
</dbReference>
<evidence type="ECO:0000256" key="2">
    <source>
        <dbReference type="ARBA" id="ARBA00023015"/>
    </source>
</evidence>